<evidence type="ECO:0000313" key="21">
    <source>
        <dbReference type="Proteomes" id="UP000179145"/>
    </source>
</evidence>
<dbReference type="GO" id="GO:0005886">
    <property type="term" value="C:plasma membrane"/>
    <property type="evidence" value="ECO:0007669"/>
    <property type="project" value="UniProtKB-SubCell"/>
</dbReference>
<evidence type="ECO:0000256" key="15">
    <source>
        <dbReference type="ARBA" id="ARBA00032189"/>
    </source>
</evidence>
<evidence type="ECO:0000256" key="7">
    <source>
        <dbReference type="ARBA" id="ARBA00022692"/>
    </source>
</evidence>
<feature type="transmembrane region" description="Helical" evidence="18">
    <location>
        <begin position="71"/>
        <end position="92"/>
    </location>
</feature>
<evidence type="ECO:0000256" key="17">
    <source>
        <dbReference type="RuleBase" id="RU003376"/>
    </source>
</evidence>
<dbReference type="GO" id="GO:0019646">
    <property type="term" value="P:aerobic electron transport chain"/>
    <property type="evidence" value="ECO:0007669"/>
    <property type="project" value="InterPro"/>
</dbReference>
<evidence type="ECO:0000259" key="19">
    <source>
        <dbReference type="PROSITE" id="PS50253"/>
    </source>
</evidence>
<dbReference type="InterPro" id="IPR024791">
    <property type="entry name" value="Cyt_c/ubiquinol_Oxase_su3"/>
</dbReference>
<evidence type="ECO:0000256" key="14">
    <source>
        <dbReference type="ARBA" id="ARBA00031884"/>
    </source>
</evidence>
<dbReference type="KEGG" id="kba:A0U89_03860"/>
<dbReference type="Proteomes" id="UP000179145">
    <property type="component" value="Chromosome"/>
</dbReference>
<organism evidence="20 21">
    <name type="scientific">Kozakia baliensis</name>
    <dbReference type="NCBI Taxonomy" id="153496"/>
    <lineage>
        <taxon>Bacteria</taxon>
        <taxon>Pseudomonadati</taxon>
        <taxon>Pseudomonadota</taxon>
        <taxon>Alphaproteobacteria</taxon>
        <taxon>Acetobacterales</taxon>
        <taxon>Acetobacteraceae</taxon>
        <taxon>Kozakia</taxon>
    </lineage>
</organism>
<evidence type="ECO:0000256" key="3">
    <source>
        <dbReference type="ARBA" id="ARBA00011700"/>
    </source>
</evidence>
<feature type="domain" description="Heme-copper oxidase subunit III family profile" evidence="19">
    <location>
        <begin position="1"/>
        <end position="204"/>
    </location>
</feature>
<evidence type="ECO:0000256" key="5">
    <source>
        <dbReference type="ARBA" id="ARBA00022448"/>
    </source>
</evidence>
<evidence type="ECO:0000256" key="2">
    <source>
        <dbReference type="ARBA" id="ARBA00010581"/>
    </source>
</evidence>
<dbReference type="CDD" id="cd02863">
    <property type="entry name" value="Ubiquinol_oxidase_III"/>
    <property type="match status" value="1"/>
</dbReference>
<keyword evidence="8" id="KW-0249">Electron transport</keyword>
<dbReference type="NCBIfam" id="TIGR02842">
    <property type="entry name" value="CyoC"/>
    <property type="match status" value="1"/>
</dbReference>
<accession>A0A1D8URZ2</accession>
<evidence type="ECO:0000256" key="13">
    <source>
        <dbReference type="ARBA" id="ARBA00030072"/>
    </source>
</evidence>
<dbReference type="InterPro" id="IPR013833">
    <property type="entry name" value="Cyt_c_oxidase_su3_a-hlx"/>
</dbReference>
<dbReference type="RefSeq" id="WP_070402165.1">
    <property type="nucleotide sequence ID" value="NZ_BJVW01000002.1"/>
</dbReference>
<evidence type="ECO:0000256" key="4">
    <source>
        <dbReference type="ARBA" id="ARBA00014687"/>
    </source>
</evidence>
<keyword evidence="11 18" id="KW-0472">Membrane</keyword>
<evidence type="ECO:0000256" key="16">
    <source>
        <dbReference type="ARBA" id="ARBA00032717"/>
    </source>
</evidence>
<dbReference type="AlphaFoldDB" id="A0A1D8URZ2"/>
<dbReference type="EMBL" id="CP014674">
    <property type="protein sequence ID" value="AOX16400.1"/>
    <property type="molecule type" value="Genomic_DNA"/>
</dbReference>
<gene>
    <name evidence="20" type="ORF">A0U89_03860</name>
</gene>
<dbReference type="Pfam" id="PF00510">
    <property type="entry name" value="COX3"/>
    <property type="match status" value="1"/>
</dbReference>
<keyword evidence="10" id="KW-0560">Oxidoreductase</keyword>
<evidence type="ECO:0000256" key="12">
    <source>
        <dbReference type="ARBA" id="ARBA00025694"/>
    </source>
</evidence>
<name>A0A1D8URZ2_9PROT</name>
<reference evidence="20 21" key="1">
    <citation type="journal article" date="2016" name="Microb. Cell Fact.">
        <title>Dissection of exopolysaccharide biosynthesis in Kozakia baliensis.</title>
        <authorList>
            <person name="Brandt J.U."/>
            <person name="Jakob F."/>
            <person name="Behr J."/>
            <person name="Geissler A.J."/>
            <person name="Vogel R.F."/>
        </authorList>
    </citation>
    <scope>NUCLEOTIDE SEQUENCE [LARGE SCALE GENOMIC DNA]</scope>
    <source>
        <strain evidence="20 21">DSM 14400</strain>
    </source>
</reference>
<dbReference type="InterPro" id="IPR035973">
    <property type="entry name" value="Cyt_c_oxidase_su3-like_sf"/>
</dbReference>
<protein>
    <recommendedName>
        <fullName evidence="4">Cytochrome bo(3) ubiquinol oxidase subunit 3</fullName>
    </recommendedName>
    <alternativeName>
        <fullName evidence="15">Cytochrome o ubiquinol oxidase subunit 3</fullName>
    </alternativeName>
    <alternativeName>
        <fullName evidence="13">Oxidase bo(3) subunit 3</fullName>
    </alternativeName>
    <alternativeName>
        <fullName evidence="16">Ubiquinol oxidase polypeptide III</fullName>
    </alternativeName>
    <alternativeName>
        <fullName evidence="14">Ubiquinol oxidase subunit 3</fullName>
    </alternativeName>
</protein>
<dbReference type="PANTHER" id="PTHR11403">
    <property type="entry name" value="CYTOCHROME C OXIDASE SUBUNIT III"/>
    <property type="match status" value="1"/>
</dbReference>
<comment type="similarity">
    <text evidence="2 17">Belongs to the cytochrome c oxidase subunit 3 family.</text>
</comment>
<proteinExistence type="inferred from homology"/>
<evidence type="ECO:0000256" key="10">
    <source>
        <dbReference type="ARBA" id="ARBA00023002"/>
    </source>
</evidence>
<sequence>MANQATMPHGAAHGHDEHEHHETPVVFGFWVYLMTDCILFGTLFATFAVMRNQFAGGPTGKELFELGGVGLETAILLLSSITFGFGALAAHARNKGAMLGWLAITFLLGVSFVGLEIREFSHMIADGAGPDRSAFLSAFFTLVATHGLHVTCGLIWIVVLMVQSMGPQAFTTRYMDKLQCLSLFWHFLDIVWICVFTFVYLMSVI</sequence>
<dbReference type="SUPFAM" id="SSF81452">
    <property type="entry name" value="Cytochrome c oxidase subunit III-like"/>
    <property type="match status" value="1"/>
</dbReference>
<evidence type="ECO:0000256" key="6">
    <source>
        <dbReference type="ARBA" id="ARBA00022475"/>
    </source>
</evidence>
<dbReference type="STRING" id="153496.A0U89_03860"/>
<keyword evidence="6" id="KW-1003">Cell membrane</keyword>
<evidence type="ECO:0000256" key="18">
    <source>
        <dbReference type="SAM" id="Phobius"/>
    </source>
</evidence>
<keyword evidence="21" id="KW-1185">Reference proteome</keyword>
<dbReference type="InterPro" id="IPR033946">
    <property type="entry name" value="Ubiquinol_oxase_su3_dom"/>
</dbReference>
<feature type="transmembrane region" description="Helical" evidence="18">
    <location>
        <begin position="138"/>
        <end position="163"/>
    </location>
</feature>
<evidence type="ECO:0000256" key="1">
    <source>
        <dbReference type="ARBA" id="ARBA00004651"/>
    </source>
</evidence>
<comment type="subcellular location">
    <subcellularLocation>
        <location evidence="1 17">Cell membrane</location>
        <topology evidence="1 17">Multi-pass membrane protein</topology>
    </subcellularLocation>
</comment>
<dbReference type="Gene3D" id="1.20.120.80">
    <property type="entry name" value="Cytochrome c oxidase, subunit III, four-helix bundle"/>
    <property type="match status" value="1"/>
</dbReference>
<comment type="function">
    <text evidence="12">Cytochrome bo(3) ubiquinol terminal oxidase is the component of the aerobic respiratory chain of E.coli that predominates when cells are grown at high aeration. Has proton pump activity across the membrane in addition to electron transfer, pumping 2 protons/electron.</text>
</comment>
<evidence type="ECO:0000256" key="11">
    <source>
        <dbReference type="ARBA" id="ARBA00023136"/>
    </source>
</evidence>
<comment type="subunit">
    <text evidence="3">Heterooctamer of two A chains, two B chains, two C chains and two D chains.</text>
</comment>
<dbReference type="eggNOG" id="COG1845">
    <property type="taxonomic scope" value="Bacteria"/>
</dbReference>
<feature type="transmembrane region" description="Helical" evidence="18">
    <location>
        <begin position="29"/>
        <end position="50"/>
    </location>
</feature>
<feature type="transmembrane region" description="Helical" evidence="18">
    <location>
        <begin position="98"/>
        <end position="117"/>
    </location>
</feature>
<evidence type="ECO:0000256" key="8">
    <source>
        <dbReference type="ARBA" id="ARBA00022982"/>
    </source>
</evidence>
<feature type="transmembrane region" description="Helical" evidence="18">
    <location>
        <begin position="183"/>
        <end position="202"/>
    </location>
</feature>
<dbReference type="PANTHER" id="PTHR11403:SF2">
    <property type="entry name" value="CYTOCHROME BO(3) UBIQUINOL OXIDASE SUBUNIT 3"/>
    <property type="match status" value="1"/>
</dbReference>
<keyword evidence="5" id="KW-0813">Transport</keyword>
<dbReference type="PROSITE" id="PS50253">
    <property type="entry name" value="COX3"/>
    <property type="match status" value="1"/>
</dbReference>
<keyword evidence="9 18" id="KW-1133">Transmembrane helix</keyword>
<dbReference type="GO" id="GO:0009486">
    <property type="term" value="F:cytochrome bo3 ubiquinol oxidase activity"/>
    <property type="evidence" value="ECO:0007669"/>
    <property type="project" value="InterPro"/>
</dbReference>
<evidence type="ECO:0000256" key="9">
    <source>
        <dbReference type="ARBA" id="ARBA00022989"/>
    </source>
</evidence>
<dbReference type="OrthoDB" id="9810850at2"/>
<dbReference type="GO" id="GO:0004129">
    <property type="term" value="F:cytochrome-c oxidase activity"/>
    <property type="evidence" value="ECO:0007669"/>
    <property type="project" value="InterPro"/>
</dbReference>
<dbReference type="InterPro" id="IPR014206">
    <property type="entry name" value="Cyt_c_ubiqinol_oxidase_su3"/>
</dbReference>
<keyword evidence="7 17" id="KW-0812">Transmembrane</keyword>
<dbReference type="InterPro" id="IPR000298">
    <property type="entry name" value="Cyt_c_oxidase-like_su3"/>
</dbReference>
<evidence type="ECO:0000313" key="20">
    <source>
        <dbReference type="EMBL" id="AOX16400.1"/>
    </source>
</evidence>
<dbReference type="FunFam" id="1.20.120.80:FF:000001">
    <property type="entry name" value="Cytochrome (Ubi)quinol oxidase subunit III"/>
    <property type="match status" value="1"/>
</dbReference>